<proteinExistence type="predicted"/>
<dbReference type="Proteomes" id="UP000032180">
    <property type="component" value="Chromosome 12"/>
</dbReference>
<dbReference type="EnsemblPlants" id="LPERR12G08200.1">
    <property type="protein sequence ID" value="LPERR12G08200.1"/>
    <property type="gene ID" value="LPERR12G08200"/>
</dbReference>
<dbReference type="HOGENOM" id="CLU_158261_0_0_1"/>
<dbReference type="STRING" id="77586.A0A0D9XYR2"/>
<keyword evidence="2" id="KW-1185">Reference proteome</keyword>
<name>A0A0D9XYR2_9ORYZ</name>
<reference evidence="2" key="2">
    <citation type="submission" date="2013-12" db="EMBL/GenBank/DDBJ databases">
        <authorList>
            <person name="Yu Y."/>
            <person name="Lee S."/>
            <person name="de Baynast K."/>
            <person name="Wissotski M."/>
            <person name="Liu L."/>
            <person name="Talag J."/>
            <person name="Goicoechea J."/>
            <person name="Angelova A."/>
            <person name="Jetty R."/>
            <person name="Kudrna D."/>
            <person name="Golser W."/>
            <person name="Rivera L."/>
            <person name="Zhang J."/>
            <person name="Wing R."/>
        </authorList>
    </citation>
    <scope>NUCLEOTIDE SEQUENCE</scope>
</reference>
<protein>
    <submittedName>
        <fullName evidence="1">Uncharacterized protein</fullName>
    </submittedName>
</protein>
<sequence length="107" mass="12558">MEEILEIEKFSLKRQIGNIFVLLPNHIELDSVVRVQSYFSLPDGGPKTYLQGKTLPTQRVDMHKFGLLELANFIAEHYMWCSKQYLTLWRSLEDDSVEIKSDEHMLD</sequence>
<reference evidence="1 2" key="1">
    <citation type="submission" date="2012-08" db="EMBL/GenBank/DDBJ databases">
        <title>Oryza genome evolution.</title>
        <authorList>
            <person name="Wing R.A."/>
        </authorList>
    </citation>
    <scope>NUCLEOTIDE SEQUENCE</scope>
</reference>
<evidence type="ECO:0000313" key="1">
    <source>
        <dbReference type="EnsemblPlants" id="LPERR12G08200.1"/>
    </source>
</evidence>
<dbReference type="AlphaFoldDB" id="A0A0D9XYR2"/>
<accession>A0A0D9XYR2</accession>
<dbReference type="Gramene" id="LPERR12G08200.1">
    <property type="protein sequence ID" value="LPERR12G08200.1"/>
    <property type="gene ID" value="LPERR12G08200"/>
</dbReference>
<organism evidence="1 2">
    <name type="scientific">Leersia perrieri</name>
    <dbReference type="NCBI Taxonomy" id="77586"/>
    <lineage>
        <taxon>Eukaryota</taxon>
        <taxon>Viridiplantae</taxon>
        <taxon>Streptophyta</taxon>
        <taxon>Embryophyta</taxon>
        <taxon>Tracheophyta</taxon>
        <taxon>Spermatophyta</taxon>
        <taxon>Magnoliopsida</taxon>
        <taxon>Liliopsida</taxon>
        <taxon>Poales</taxon>
        <taxon>Poaceae</taxon>
        <taxon>BOP clade</taxon>
        <taxon>Oryzoideae</taxon>
        <taxon>Oryzeae</taxon>
        <taxon>Oryzinae</taxon>
        <taxon>Leersia</taxon>
    </lineage>
</organism>
<reference evidence="1" key="3">
    <citation type="submission" date="2015-04" db="UniProtKB">
        <authorList>
            <consortium name="EnsemblPlants"/>
        </authorList>
    </citation>
    <scope>IDENTIFICATION</scope>
</reference>
<evidence type="ECO:0000313" key="2">
    <source>
        <dbReference type="Proteomes" id="UP000032180"/>
    </source>
</evidence>